<evidence type="ECO:0000313" key="4">
    <source>
        <dbReference type="Proteomes" id="UP000325577"/>
    </source>
</evidence>
<feature type="region of interest" description="Disordered" evidence="1">
    <location>
        <begin position="31"/>
        <end position="61"/>
    </location>
</feature>
<evidence type="ECO:0000259" key="2">
    <source>
        <dbReference type="PROSITE" id="PS50858"/>
    </source>
</evidence>
<dbReference type="SMART" id="SM00751">
    <property type="entry name" value="BSD"/>
    <property type="match status" value="1"/>
</dbReference>
<dbReference type="SUPFAM" id="SSF140383">
    <property type="entry name" value="BSD domain-like"/>
    <property type="match status" value="1"/>
</dbReference>
<dbReference type="Pfam" id="PF03909">
    <property type="entry name" value="BSD"/>
    <property type="match status" value="1"/>
</dbReference>
<accession>A0A5J5C5H5</accession>
<feature type="domain" description="BSD" evidence="2">
    <location>
        <begin position="63"/>
        <end position="101"/>
    </location>
</feature>
<dbReference type="PROSITE" id="PS50858">
    <property type="entry name" value="BSD"/>
    <property type="match status" value="1"/>
</dbReference>
<dbReference type="PANTHER" id="PTHR31923:SF3">
    <property type="entry name" value="BSD DOMAIN-CONTAINING PROTEIN"/>
    <property type="match status" value="1"/>
</dbReference>
<dbReference type="PANTHER" id="PTHR31923">
    <property type="entry name" value="BSD DOMAIN-CONTAINING PROTEIN"/>
    <property type="match status" value="1"/>
</dbReference>
<reference evidence="3 4" key="1">
    <citation type="submission" date="2019-09" db="EMBL/GenBank/DDBJ databases">
        <title>A chromosome-level genome assembly of the Chinese tupelo Nyssa sinensis.</title>
        <authorList>
            <person name="Yang X."/>
            <person name="Kang M."/>
            <person name="Yang Y."/>
            <person name="Xiong H."/>
            <person name="Wang M."/>
            <person name="Zhang Z."/>
            <person name="Wang Z."/>
            <person name="Wu H."/>
            <person name="Ma T."/>
            <person name="Liu J."/>
            <person name="Xi Z."/>
        </authorList>
    </citation>
    <scope>NUCLEOTIDE SEQUENCE [LARGE SCALE GENOMIC DNA]</scope>
    <source>
        <strain evidence="3">J267</strain>
        <tissue evidence="3">Leaf</tissue>
    </source>
</reference>
<dbReference type="EMBL" id="CM018031">
    <property type="protein sequence ID" value="KAA8550635.1"/>
    <property type="molecule type" value="Genomic_DNA"/>
</dbReference>
<keyword evidence="4" id="KW-1185">Reference proteome</keyword>
<organism evidence="3 4">
    <name type="scientific">Nyssa sinensis</name>
    <dbReference type="NCBI Taxonomy" id="561372"/>
    <lineage>
        <taxon>Eukaryota</taxon>
        <taxon>Viridiplantae</taxon>
        <taxon>Streptophyta</taxon>
        <taxon>Embryophyta</taxon>
        <taxon>Tracheophyta</taxon>
        <taxon>Spermatophyta</taxon>
        <taxon>Magnoliopsida</taxon>
        <taxon>eudicotyledons</taxon>
        <taxon>Gunneridae</taxon>
        <taxon>Pentapetalae</taxon>
        <taxon>asterids</taxon>
        <taxon>Cornales</taxon>
        <taxon>Nyssaceae</taxon>
        <taxon>Nyssa</taxon>
    </lineage>
</organism>
<name>A0A5J5C5H5_9ASTE</name>
<dbReference type="OrthoDB" id="47923at2759"/>
<dbReference type="Gene3D" id="1.10.3970.10">
    <property type="entry name" value="BSD domain"/>
    <property type="match status" value="1"/>
</dbReference>
<proteinExistence type="predicted"/>
<dbReference type="Proteomes" id="UP000325577">
    <property type="component" value="Linkage Group LG0"/>
</dbReference>
<feature type="compositionally biased region" description="Basic and acidic residues" evidence="1">
    <location>
        <begin position="31"/>
        <end position="40"/>
    </location>
</feature>
<evidence type="ECO:0000313" key="3">
    <source>
        <dbReference type="EMBL" id="KAA8550635.1"/>
    </source>
</evidence>
<dbReference type="InterPro" id="IPR005607">
    <property type="entry name" value="BSD_dom"/>
</dbReference>
<protein>
    <recommendedName>
        <fullName evidence="2">BSD domain-containing protein</fullName>
    </recommendedName>
</protein>
<dbReference type="InterPro" id="IPR035925">
    <property type="entry name" value="BSD_dom_sf"/>
</dbReference>
<dbReference type="AlphaFoldDB" id="A0A5J5C5H5"/>
<sequence length="110" mass="13036">MDVYSRRFDAVFQDPKRLLHPSRPILIARQEKPEKMKKNYDQGANCGGDTPTNSGNVGKDLSDWQERHAPLVLSEVKEMSQLRFRLCPRHLKERQFWRIYYACQELCVRI</sequence>
<evidence type="ECO:0000256" key="1">
    <source>
        <dbReference type="SAM" id="MobiDB-lite"/>
    </source>
</evidence>
<gene>
    <name evidence="3" type="ORF">F0562_002319</name>
</gene>